<comment type="caution">
    <text evidence="1">The sequence shown here is derived from an EMBL/GenBank/DDBJ whole genome shotgun (WGS) entry which is preliminary data.</text>
</comment>
<dbReference type="EMBL" id="CAJVPV010001679">
    <property type="protein sequence ID" value="CAG8504731.1"/>
    <property type="molecule type" value="Genomic_DNA"/>
</dbReference>
<accession>A0A9N8ZRJ7</accession>
<keyword evidence="2" id="KW-1185">Reference proteome</keyword>
<proteinExistence type="predicted"/>
<gene>
    <name evidence="1" type="ORF">AMORRO_LOCUS3428</name>
</gene>
<evidence type="ECO:0000313" key="1">
    <source>
        <dbReference type="EMBL" id="CAG8504731.1"/>
    </source>
</evidence>
<evidence type="ECO:0000313" key="2">
    <source>
        <dbReference type="Proteomes" id="UP000789342"/>
    </source>
</evidence>
<dbReference type="AlphaFoldDB" id="A0A9N8ZRJ7"/>
<sequence>MFFHIRNLFGWNKTKHFFYLQKLSRFWDKVTEGRCGKTKERPEILELFTRDMHFLERDMEDISFDGINSTRQMSMNVRIRK</sequence>
<protein>
    <submittedName>
        <fullName evidence="1">804_t:CDS:1</fullName>
    </submittedName>
</protein>
<organism evidence="1 2">
    <name type="scientific">Acaulospora morrowiae</name>
    <dbReference type="NCBI Taxonomy" id="94023"/>
    <lineage>
        <taxon>Eukaryota</taxon>
        <taxon>Fungi</taxon>
        <taxon>Fungi incertae sedis</taxon>
        <taxon>Mucoromycota</taxon>
        <taxon>Glomeromycotina</taxon>
        <taxon>Glomeromycetes</taxon>
        <taxon>Diversisporales</taxon>
        <taxon>Acaulosporaceae</taxon>
        <taxon>Acaulospora</taxon>
    </lineage>
</organism>
<name>A0A9N8ZRJ7_9GLOM</name>
<dbReference type="Proteomes" id="UP000789342">
    <property type="component" value="Unassembled WGS sequence"/>
</dbReference>
<reference evidence="1" key="1">
    <citation type="submission" date="2021-06" db="EMBL/GenBank/DDBJ databases">
        <authorList>
            <person name="Kallberg Y."/>
            <person name="Tangrot J."/>
            <person name="Rosling A."/>
        </authorList>
    </citation>
    <scope>NUCLEOTIDE SEQUENCE</scope>
    <source>
        <strain evidence="1">CL551</strain>
    </source>
</reference>